<keyword evidence="2" id="KW-1133">Transmembrane helix</keyword>
<sequence length="154" mass="16426">MGTDGFAMGTDGFAMAVVGLMLAIFGIVLGFGIGSRLAEDVTDRKTYWKYNAVAYAAGILVSALVWATGWSVLAFGTVGCLGGVIAGLKMGYGEAVGPWVTHDRFLGLNTRKGRHPRPKRTASTGTGWARRRPDGEGESDEPELMSVSDPEKRR</sequence>
<gene>
    <name evidence="3" type="ORF">ATOP_14820</name>
</gene>
<keyword evidence="4" id="KW-1185">Reference proteome</keyword>
<accession>A0AAV5B3H7</accession>
<protein>
    <submittedName>
        <fullName evidence="3">Uncharacterized protein</fullName>
    </submittedName>
</protein>
<proteinExistence type="predicted"/>
<feature type="transmembrane region" description="Helical" evidence="2">
    <location>
        <begin position="47"/>
        <end position="66"/>
    </location>
</feature>
<dbReference type="AlphaFoldDB" id="A0AAV5B3H7"/>
<organism evidence="3 4">
    <name type="scientific">Granulimonas faecalis</name>
    <dbReference type="NCBI Taxonomy" id="2894155"/>
    <lineage>
        <taxon>Bacteria</taxon>
        <taxon>Bacillati</taxon>
        <taxon>Actinomycetota</taxon>
        <taxon>Coriobacteriia</taxon>
        <taxon>Coriobacteriales</taxon>
        <taxon>Kribbibacteriaceae</taxon>
        <taxon>Granulimonas</taxon>
    </lineage>
</organism>
<evidence type="ECO:0000313" key="3">
    <source>
        <dbReference type="EMBL" id="GJM55827.1"/>
    </source>
</evidence>
<keyword evidence="2" id="KW-0472">Membrane</keyword>
<keyword evidence="2" id="KW-0812">Transmembrane</keyword>
<feature type="compositionally biased region" description="Basic residues" evidence="1">
    <location>
        <begin position="111"/>
        <end position="120"/>
    </location>
</feature>
<name>A0AAV5B3H7_9ACTN</name>
<dbReference type="RefSeq" id="WP_265590939.1">
    <property type="nucleotide sequence ID" value="NZ_BQKC01000001.1"/>
</dbReference>
<evidence type="ECO:0000313" key="4">
    <source>
        <dbReference type="Proteomes" id="UP001055025"/>
    </source>
</evidence>
<dbReference type="Proteomes" id="UP001055025">
    <property type="component" value="Unassembled WGS sequence"/>
</dbReference>
<feature type="transmembrane region" description="Helical" evidence="2">
    <location>
        <begin position="12"/>
        <end position="35"/>
    </location>
</feature>
<feature type="region of interest" description="Disordered" evidence="1">
    <location>
        <begin position="110"/>
        <end position="154"/>
    </location>
</feature>
<evidence type="ECO:0000256" key="1">
    <source>
        <dbReference type="SAM" id="MobiDB-lite"/>
    </source>
</evidence>
<reference evidence="3" key="1">
    <citation type="journal article" date="2022" name="Int. J. Syst. Evol. Microbiol.">
        <title>Granulimonas faecalis gen. nov., sp. nov., and Leptogranulimonas caecicola gen. nov., sp. nov., novel lactate-producing Atopobiaceae bacteria isolated from mouse intestines, and an emended description of the family Atopobiaceae.</title>
        <authorList>
            <person name="Morinaga K."/>
            <person name="Kusada H."/>
            <person name="Sakamoto S."/>
            <person name="Murakami T."/>
            <person name="Toyoda A."/>
            <person name="Mori H."/>
            <person name="Meng X.Y."/>
            <person name="Takashino M."/>
            <person name="Murotomi K."/>
            <person name="Tamaki H."/>
        </authorList>
    </citation>
    <scope>NUCLEOTIDE SEQUENCE</scope>
    <source>
        <strain evidence="3">OPF53</strain>
    </source>
</reference>
<evidence type="ECO:0000256" key="2">
    <source>
        <dbReference type="SAM" id="Phobius"/>
    </source>
</evidence>
<dbReference type="EMBL" id="BQKC01000001">
    <property type="protein sequence ID" value="GJM55827.1"/>
    <property type="molecule type" value="Genomic_DNA"/>
</dbReference>
<comment type="caution">
    <text evidence="3">The sequence shown here is derived from an EMBL/GenBank/DDBJ whole genome shotgun (WGS) entry which is preliminary data.</text>
</comment>